<dbReference type="PANTHER" id="PTHR22916">
    <property type="entry name" value="GLYCOSYLTRANSFERASE"/>
    <property type="match status" value="1"/>
</dbReference>
<dbReference type="InterPro" id="IPR029044">
    <property type="entry name" value="Nucleotide-diphossugar_trans"/>
</dbReference>
<evidence type="ECO:0000313" key="3">
    <source>
        <dbReference type="Proteomes" id="UP000218785"/>
    </source>
</evidence>
<dbReference type="AlphaFoldDB" id="A0A1Z4NA76"/>
<reference evidence="2 3" key="1">
    <citation type="submission" date="2017-06" db="EMBL/GenBank/DDBJ databases">
        <title>Genome sequencing of cyanobaciteial culture collection at National Institute for Environmental Studies (NIES).</title>
        <authorList>
            <person name="Hirose Y."/>
            <person name="Shimura Y."/>
            <person name="Fujisawa T."/>
            <person name="Nakamura Y."/>
            <person name="Kawachi M."/>
        </authorList>
    </citation>
    <scope>NUCLEOTIDE SEQUENCE [LARGE SCALE GENOMIC DNA]</scope>
    <source>
        <strain evidence="2 3">NIES-37</strain>
    </source>
</reference>
<evidence type="ECO:0000259" key="1">
    <source>
        <dbReference type="Pfam" id="PF00535"/>
    </source>
</evidence>
<dbReference type="EMBL" id="AP018248">
    <property type="protein sequence ID" value="BAZ02610.1"/>
    <property type="molecule type" value="Genomic_DNA"/>
</dbReference>
<dbReference type="Pfam" id="PF00535">
    <property type="entry name" value="Glycos_transf_2"/>
    <property type="match status" value="1"/>
</dbReference>
<dbReference type="InterPro" id="IPR001173">
    <property type="entry name" value="Glyco_trans_2-like"/>
</dbReference>
<organism evidence="2 3">
    <name type="scientific">Tolypothrix tenuis PCC 7101</name>
    <dbReference type="NCBI Taxonomy" id="231146"/>
    <lineage>
        <taxon>Bacteria</taxon>
        <taxon>Bacillati</taxon>
        <taxon>Cyanobacteriota</taxon>
        <taxon>Cyanophyceae</taxon>
        <taxon>Nostocales</taxon>
        <taxon>Tolypothrichaceae</taxon>
        <taxon>Tolypothrix</taxon>
    </lineage>
</organism>
<evidence type="ECO:0000313" key="2">
    <source>
        <dbReference type="EMBL" id="BAZ02610.1"/>
    </source>
</evidence>
<protein>
    <recommendedName>
        <fullName evidence="1">Glycosyltransferase 2-like domain-containing protein</fullName>
    </recommendedName>
</protein>
<dbReference type="SUPFAM" id="SSF53448">
    <property type="entry name" value="Nucleotide-diphospho-sugar transferases"/>
    <property type="match status" value="1"/>
</dbReference>
<dbReference type="PANTHER" id="PTHR22916:SF3">
    <property type="entry name" value="UDP-GLCNAC:BETAGAL BETA-1,3-N-ACETYLGLUCOSAMINYLTRANSFERASE-LIKE PROTEIN 1"/>
    <property type="match status" value="1"/>
</dbReference>
<feature type="domain" description="Glycosyltransferase 2-like" evidence="1">
    <location>
        <begin position="6"/>
        <end position="126"/>
    </location>
</feature>
<dbReference type="CDD" id="cd06433">
    <property type="entry name" value="GT_2_WfgS_like"/>
    <property type="match status" value="1"/>
</dbReference>
<sequence length="284" mass="32384">MSLKFSIITPSFNSEKTIEKTILSVISQKRDSAIEYIIIDGGSTDKTCEFMQKYADSIDVFVSEPDNGPYDAMNKGVSLATGDIIGIINSDDWYHDKAMKIVESAFLQNPDIDIIYAPVDNYFSGNFIATFMPGSLDKLPIRFTLNHPSCFIKKTAYDLVGLYDLQYKITADYDLVLRLYLAKLKFHFVNIPLAAYSLNGMSSSTKPWDRAKLIKESWIISQKASVNLDSTLNKQRLQAYLAWIFNEIFAIPARYFLKPPLARKLKKILNRFIKNSISDEYGKW</sequence>
<dbReference type="Proteomes" id="UP000218785">
    <property type="component" value="Chromosome"/>
</dbReference>
<gene>
    <name evidence="2" type="ORF">NIES37_66230</name>
</gene>
<accession>A0A1Z4NA76</accession>
<dbReference type="KEGG" id="ttq:NIES37_66230"/>
<proteinExistence type="predicted"/>
<name>A0A1Z4NA76_9CYAN</name>
<dbReference type="GO" id="GO:0016758">
    <property type="term" value="F:hexosyltransferase activity"/>
    <property type="evidence" value="ECO:0007669"/>
    <property type="project" value="UniProtKB-ARBA"/>
</dbReference>
<dbReference type="Gene3D" id="3.90.550.10">
    <property type="entry name" value="Spore Coat Polysaccharide Biosynthesis Protein SpsA, Chain A"/>
    <property type="match status" value="1"/>
</dbReference>
<keyword evidence="3" id="KW-1185">Reference proteome</keyword>
<dbReference type="RefSeq" id="WP_321206614.1">
    <property type="nucleotide sequence ID" value="NZ_CAWNJS010000001.1"/>
</dbReference>